<feature type="region of interest" description="Disordered" evidence="1">
    <location>
        <begin position="1"/>
        <end position="77"/>
    </location>
</feature>
<protein>
    <submittedName>
        <fullName evidence="2">Uncharacterized protein</fullName>
    </submittedName>
</protein>
<accession>A0A8H7UL38</accession>
<comment type="caution">
    <text evidence="2">The sequence shown here is derived from an EMBL/GenBank/DDBJ whole genome shotgun (WGS) entry which is preliminary data.</text>
</comment>
<sequence>MSRDYCNEPISSESSVKEASHESTPSTTPITFSPSEPNVPPPSPMTKVGTPNEGERYYNSGNTSRGSESKKKLLSSESFEGTYLSVQAWAGL</sequence>
<evidence type="ECO:0000256" key="1">
    <source>
        <dbReference type="SAM" id="MobiDB-lite"/>
    </source>
</evidence>
<name>A0A8H7UL38_9FUNG</name>
<evidence type="ECO:0000313" key="2">
    <source>
        <dbReference type="EMBL" id="KAG2187160.1"/>
    </source>
</evidence>
<organism evidence="2 3">
    <name type="scientific">Umbelopsis vinacea</name>
    <dbReference type="NCBI Taxonomy" id="44442"/>
    <lineage>
        <taxon>Eukaryota</taxon>
        <taxon>Fungi</taxon>
        <taxon>Fungi incertae sedis</taxon>
        <taxon>Mucoromycota</taxon>
        <taxon>Mucoromycotina</taxon>
        <taxon>Umbelopsidomycetes</taxon>
        <taxon>Umbelopsidales</taxon>
        <taxon>Umbelopsidaceae</taxon>
        <taxon>Umbelopsis</taxon>
    </lineage>
</organism>
<reference evidence="2" key="1">
    <citation type="submission" date="2020-12" db="EMBL/GenBank/DDBJ databases">
        <title>Metabolic potential, ecology and presence of endohyphal bacteria is reflected in genomic diversity of Mucoromycotina.</title>
        <authorList>
            <person name="Muszewska A."/>
            <person name="Okrasinska A."/>
            <person name="Steczkiewicz K."/>
            <person name="Drgas O."/>
            <person name="Orlowska M."/>
            <person name="Perlinska-Lenart U."/>
            <person name="Aleksandrzak-Piekarczyk T."/>
            <person name="Szatraj K."/>
            <person name="Zielenkiewicz U."/>
            <person name="Pilsyk S."/>
            <person name="Malc E."/>
            <person name="Mieczkowski P."/>
            <person name="Kruszewska J.S."/>
            <person name="Biernat P."/>
            <person name="Pawlowska J."/>
        </authorList>
    </citation>
    <scope>NUCLEOTIDE SEQUENCE</scope>
    <source>
        <strain evidence="2">WA0000051536</strain>
    </source>
</reference>
<feature type="compositionally biased region" description="Low complexity" evidence="1">
    <location>
        <begin position="23"/>
        <end position="36"/>
    </location>
</feature>
<keyword evidence="3" id="KW-1185">Reference proteome</keyword>
<dbReference type="Proteomes" id="UP000612746">
    <property type="component" value="Unassembled WGS sequence"/>
</dbReference>
<evidence type="ECO:0000313" key="3">
    <source>
        <dbReference type="Proteomes" id="UP000612746"/>
    </source>
</evidence>
<gene>
    <name evidence="2" type="ORF">INT44_004830</name>
</gene>
<dbReference type="AlphaFoldDB" id="A0A8H7UL38"/>
<dbReference type="EMBL" id="JAEPRA010000003">
    <property type="protein sequence ID" value="KAG2187160.1"/>
    <property type="molecule type" value="Genomic_DNA"/>
</dbReference>
<proteinExistence type="predicted"/>